<dbReference type="EMBL" id="JOPJ01000008">
    <property type="protein sequence ID" value="OUJ12916.1"/>
    <property type="molecule type" value="Genomic_DNA"/>
</dbReference>
<gene>
    <name evidence="1" type="ORF">HK26_12225</name>
</gene>
<evidence type="ECO:0000313" key="2">
    <source>
        <dbReference type="Proteomes" id="UP000194931"/>
    </source>
</evidence>
<protein>
    <submittedName>
        <fullName evidence="1">Uncharacterized protein</fullName>
    </submittedName>
</protein>
<sequence>MCEAAAISCAKYGAPYFGAFIQQSMVQRGSCIPQIRDKKIFLWILGKKYRETMPNFHMKLIILRVRF</sequence>
<organism evidence="1 2">
    <name type="scientific">Acetobacter okinawensis</name>
    <dbReference type="NCBI Taxonomy" id="1076594"/>
    <lineage>
        <taxon>Bacteria</taxon>
        <taxon>Pseudomonadati</taxon>
        <taxon>Pseudomonadota</taxon>
        <taxon>Alphaproteobacteria</taxon>
        <taxon>Acetobacterales</taxon>
        <taxon>Acetobacteraceae</taxon>
        <taxon>Acetobacter</taxon>
    </lineage>
</organism>
<keyword evidence="2" id="KW-1185">Reference proteome</keyword>
<dbReference type="AlphaFoldDB" id="A0A252BVJ0"/>
<evidence type="ECO:0000313" key="1">
    <source>
        <dbReference type="EMBL" id="OUJ12916.1"/>
    </source>
</evidence>
<accession>A0A252BVJ0</accession>
<dbReference type="Proteomes" id="UP000194931">
    <property type="component" value="Unassembled WGS sequence"/>
</dbReference>
<proteinExistence type="predicted"/>
<name>A0A252BVJ0_9PROT</name>
<comment type="caution">
    <text evidence="1">The sequence shown here is derived from an EMBL/GenBank/DDBJ whole genome shotgun (WGS) entry which is preliminary data.</text>
</comment>
<reference evidence="2" key="1">
    <citation type="submission" date="2014-06" db="EMBL/GenBank/DDBJ databases">
        <authorList>
            <person name="Winans N.J."/>
            <person name="Newell P.D."/>
            <person name="Douglas A.E."/>
        </authorList>
    </citation>
    <scope>NUCLEOTIDE SEQUENCE [LARGE SCALE GENOMIC DNA]</scope>
</reference>